<organism evidence="2 3">
    <name type="scientific">Cercophora newfieldiana</name>
    <dbReference type="NCBI Taxonomy" id="92897"/>
    <lineage>
        <taxon>Eukaryota</taxon>
        <taxon>Fungi</taxon>
        <taxon>Dikarya</taxon>
        <taxon>Ascomycota</taxon>
        <taxon>Pezizomycotina</taxon>
        <taxon>Sordariomycetes</taxon>
        <taxon>Sordariomycetidae</taxon>
        <taxon>Sordariales</taxon>
        <taxon>Lasiosphaeriaceae</taxon>
        <taxon>Cercophora</taxon>
    </lineage>
</organism>
<comment type="caution">
    <text evidence="2">The sequence shown here is derived from an EMBL/GenBank/DDBJ whole genome shotgun (WGS) entry which is preliminary data.</text>
</comment>
<feature type="compositionally biased region" description="Polar residues" evidence="1">
    <location>
        <begin position="57"/>
        <end position="68"/>
    </location>
</feature>
<protein>
    <submittedName>
        <fullName evidence="2">Uncharacterized protein</fullName>
    </submittedName>
</protein>
<evidence type="ECO:0000256" key="1">
    <source>
        <dbReference type="SAM" id="MobiDB-lite"/>
    </source>
</evidence>
<dbReference type="Proteomes" id="UP001174936">
    <property type="component" value="Unassembled WGS sequence"/>
</dbReference>
<evidence type="ECO:0000313" key="3">
    <source>
        <dbReference type="Proteomes" id="UP001174936"/>
    </source>
</evidence>
<reference evidence="2" key="1">
    <citation type="submission" date="2023-06" db="EMBL/GenBank/DDBJ databases">
        <title>Genome-scale phylogeny and comparative genomics of the fungal order Sordariales.</title>
        <authorList>
            <consortium name="Lawrence Berkeley National Laboratory"/>
            <person name="Hensen N."/>
            <person name="Bonometti L."/>
            <person name="Westerberg I."/>
            <person name="Brannstrom I.O."/>
            <person name="Guillou S."/>
            <person name="Cros-Aarteil S."/>
            <person name="Calhoun S."/>
            <person name="Haridas S."/>
            <person name="Kuo A."/>
            <person name="Mondo S."/>
            <person name="Pangilinan J."/>
            <person name="Riley R."/>
            <person name="Labutti K."/>
            <person name="Andreopoulos B."/>
            <person name="Lipzen A."/>
            <person name="Chen C."/>
            <person name="Yanf M."/>
            <person name="Daum C."/>
            <person name="Ng V."/>
            <person name="Clum A."/>
            <person name="Steindorff A."/>
            <person name="Ohm R."/>
            <person name="Martin F."/>
            <person name="Silar P."/>
            <person name="Natvig D."/>
            <person name="Lalanne C."/>
            <person name="Gautier V."/>
            <person name="Ament-Velasquez S.L."/>
            <person name="Kruys A."/>
            <person name="Hutchinson M.I."/>
            <person name="Powell A.J."/>
            <person name="Barry K."/>
            <person name="Miller A.N."/>
            <person name="Grigoriev I.V."/>
            <person name="Debuchy R."/>
            <person name="Gladieux P."/>
            <person name="Thoren M.H."/>
            <person name="Johannesson H."/>
        </authorList>
    </citation>
    <scope>NUCLEOTIDE SEQUENCE</scope>
    <source>
        <strain evidence="2">SMH2532-1</strain>
    </source>
</reference>
<name>A0AA40CU53_9PEZI</name>
<dbReference type="EMBL" id="JAULSV010000003">
    <property type="protein sequence ID" value="KAK0649343.1"/>
    <property type="molecule type" value="Genomic_DNA"/>
</dbReference>
<dbReference type="AlphaFoldDB" id="A0AA40CU53"/>
<accession>A0AA40CU53</accession>
<sequence>MTPITPTPTSTAISPRHRLDDFPCESTTACDASLQTSPALHVTLVHVPVPAPLPEGLTTTLSSANGVPTSPGPHPSRFERAQ</sequence>
<evidence type="ECO:0000313" key="2">
    <source>
        <dbReference type="EMBL" id="KAK0649343.1"/>
    </source>
</evidence>
<feature type="region of interest" description="Disordered" evidence="1">
    <location>
        <begin position="54"/>
        <end position="82"/>
    </location>
</feature>
<proteinExistence type="predicted"/>
<keyword evidence="3" id="KW-1185">Reference proteome</keyword>
<gene>
    <name evidence="2" type="ORF">B0T16DRAFT_409876</name>
</gene>